<keyword evidence="2" id="KW-1185">Reference proteome</keyword>
<evidence type="ECO:0000313" key="1">
    <source>
        <dbReference type="Ensembl" id="ENSSLDP00000008900.1"/>
    </source>
</evidence>
<sequence length="100" mass="11257">HGNIYQSLKVNGPRGEEKIIDLCSTQEQLGKIEVGYLKKKIVEELHITGEFRMIFGIKKLEESDLLLSYGIRHMSTIHTVLMLPGGDGCGQDSEEQTNRL</sequence>
<dbReference type="CDD" id="cd17039">
    <property type="entry name" value="Ubl_ubiquitin_like"/>
    <property type="match status" value="1"/>
</dbReference>
<name>A0A3B4WY97_SERLL</name>
<organism evidence="1 2">
    <name type="scientific">Seriola lalandi dorsalis</name>
    <dbReference type="NCBI Taxonomy" id="1841481"/>
    <lineage>
        <taxon>Eukaryota</taxon>
        <taxon>Metazoa</taxon>
        <taxon>Chordata</taxon>
        <taxon>Craniata</taxon>
        <taxon>Vertebrata</taxon>
        <taxon>Euteleostomi</taxon>
        <taxon>Actinopterygii</taxon>
        <taxon>Neopterygii</taxon>
        <taxon>Teleostei</taxon>
        <taxon>Neoteleostei</taxon>
        <taxon>Acanthomorphata</taxon>
        <taxon>Carangaria</taxon>
        <taxon>Carangiformes</taxon>
        <taxon>Carangidae</taxon>
        <taxon>Seriola</taxon>
    </lineage>
</organism>
<dbReference type="SUPFAM" id="SSF54236">
    <property type="entry name" value="Ubiquitin-like"/>
    <property type="match status" value="1"/>
</dbReference>
<dbReference type="Gene3D" id="3.10.20.90">
    <property type="entry name" value="Phosphatidylinositol 3-kinase Catalytic Subunit, Chain A, domain 1"/>
    <property type="match status" value="1"/>
</dbReference>
<evidence type="ECO:0008006" key="3">
    <source>
        <dbReference type="Google" id="ProtNLM"/>
    </source>
</evidence>
<reference evidence="1" key="2">
    <citation type="submission" date="2025-09" db="UniProtKB">
        <authorList>
            <consortium name="Ensembl"/>
        </authorList>
    </citation>
    <scope>IDENTIFICATION</scope>
</reference>
<accession>A0A3B4WY97</accession>
<dbReference type="InterPro" id="IPR029071">
    <property type="entry name" value="Ubiquitin-like_domsf"/>
</dbReference>
<dbReference type="Ensembl" id="ENSSLDT00000009196.1">
    <property type="protein sequence ID" value="ENSSLDP00000008900.1"/>
    <property type="gene ID" value="ENSSLDG00000007028.1"/>
</dbReference>
<protein>
    <recommendedName>
        <fullName evidence="3">Ubiquitin-like domain-containing protein</fullName>
    </recommendedName>
</protein>
<dbReference type="Proteomes" id="UP000261360">
    <property type="component" value="Unplaced"/>
</dbReference>
<evidence type="ECO:0000313" key="2">
    <source>
        <dbReference type="Proteomes" id="UP000261360"/>
    </source>
</evidence>
<dbReference type="AlphaFoldDB" id="A0A3B4WY97"/>
<dbReference type="STRING" id="1841481.ENSSLDP00000008900"/>
<reference evidence="1" key="1">
    <citation type="submission" date="2025-08" db="UniProtKB">
        <authorList>
            <consortium name="Ensembl"/>
        </authorList>
    </citation>
    <scope>IDENTIFICATION</scope>
</reference>
<dbReference type="GeneTree" id="ENSGT00940000177580"/>
<proteinExistence type="predicted"/>